<dbReference type="SMART" id="SM00471">
    <property type="entry name" value="HDc"/>
    <property type="match status" value="1"/>
</dbReference>
<protein>
    <recommendedName>
        <fullName evidence="1">HD/PDEase domain-containing protein</fullName>
    </recommendedName>
</protein>
<dbReference type="Gene3D" id="1.10.3210.10">
    <property type="entry name" value="Hypothetical protein af1432"/>
    <property type="match status" value="1"/>
</dbReference>
<organism evidence="2">
    <name type="scientific">bioreactor metagenome</name>
    <dbReference type="NCBI Taxonomy" id="1076179"/>
    <lineage>
        <taxon>unclassified sequences</taxon>
        <taxon>metagenomes</taxon>
        <taxon>ecological metagenomes</taxon>
    </lineage>
</organism>
<dbReference type="CDD" id="cd00077">
    <property type="entry name" value="HDc"/>
    <property type="match status" value="1"/>
</dbReference>
<proteinExistence type="predicted"/>
<accession>A0A644YLQ4</accession>
<reference evidence="2" key="1">
    <citation type="submission" date="2019-08" db="EMBL/GenBank/DDBJ databases">
        <authorList>
            <person name="Kucharzyk K."/>
            <person name="Murdoch R.W."/>
            <person name="Higgins S."/>
            <person name="Loffler F."/>
        </authorList>
    </citation>
    <scope>NUCLEOTIDE SEQUENCE</scope>
</reference>
<dbReference type="SUPFAM" id="SSF109604">
    <property type="entry name" value="HD-domain/PDEase-like"/>
    <property type="match status" value="1"/>
</dbReference>
<evidence type="ECO:0000259" key="1">
    <source>
        <dbReference type="SMART" id="SM00471"/>
    </source>
</evidence>
<evidence type="ECO:0000313" key="2">
    <source>
        <dbReference type="EMBL" id="MPM29515.1"/>
    </source>
</evidence>
<dbReference type="AlphaFoldDB" id="A0A644YLQ4"/>
<gene>
    <name evidence="2" type="ORF">SDC9_76055</name>
</gene>
<name>A0A644YLQ4_9ZZZZ</name>
<comment type="caution">
    <text evidence="2">The sequence shown here is derived from an EMBL/GenBank/DDBJ whole genome shotgun (WGS) entry which is preliminary data.</text>
</comment>
<dbReference type="InterPro" id="IPR003607">
    <property type="entry name" value="HD/PDEase_dom"/>
</dbReference>
<feature type="domain" description="HD/PDEase" evidence="1">
    <location>
        <begin position="22"/>
        <end position="135"/>
    </location>
</feature>
<sequence length="194" mass="23197">MDFERVKEYMIQRLRRGLAPNLYYHGIHHTIDVMRATDEIATAERIQGMDKVILMTAALFHDVGFLIRYKENEDISAGMCWNILPRFNYSQSEIMMIAHIIMSTSIPQKPVDKLDSIMCDADLDYLGRDDFFIIGCNLRREWKEYGHELTVKQWYFQQIDFLSQHHYFTKTATIKREEKKLRHLEYLIRLVNKK</sequence>
<dbReference type="EMBL" id="VSSQ01005532">
    <property type="protein sequence ID" value="MPM29515.1"/>
    <property type="molecule type" value="Genomic_DNA"/>
</dbReference>